<dbReference type="SUPFAM" id="SSF53335">
    <property type="entry name" value="S-adenosyl-L-methionine-dependent methyltransferases"/>
    <property type="match status" value="1"/>
</dbReference>
<organism evidence="2 3">
    <name type="scientific">Pleodorina starrii</name>
    <dbReference type="NCBI Taxonomy" id="330485"/>
    <lineage>
        <taxon>Eukaryota</taxon>
        <taxon>Viridiplantae</taxon>
        <taxon>Chlorophyta</taxon>
        <taxon>core chlorophytes</taxon>
        <taxon>Chlorophyceae</taxon>
        <taxon>CS clade</taxon>
        <taxon>Chlamydomonadales</taxon>
        <taxon>Volvocaceae</taxon>
        <taxon>Pleodorina</taxon>
    </lineage>
</organism>
<dbReference type="AlphaFoldDB" id="A0A9W6BJB5"/>
<sequence length="318" mass="33578">MESFTVGEIVDVRNYGRAEVIEPLVTEPGARFHGRIRVRYQRDGKTYYARPENLRKTVQVKQRVLLCHSTTHYRTCAASVVNWGDAVLEVGSHEGECTWLLSRRCRYIVGVDKSPATVAAARRRYPELRFEEVDGFDVPALKALGPPDGSGFSVVLVDIGGIASLSTVAALVGLYYKEFPYNTKIVVKSVFLKRMVEDCLPYNTEKNNPWALLPGGAGSGAGARAGAAGGATDGDSAGADSEPSTERSARPGTDAEQGEEDGEDEDDGEAEGEGEVGGGAQAALPGGRGRRRGGRARGGTGGRGKAAEAAGETEGGEG</sequence>
<comment type="caution">
    <text evidence="2">The sequence shown here is derived from an EMBL/GenBank/DDBJ whole genome shotgun (WGS) entry which is preliminary data.</text>
</comment>
<protein>
    <recommendedName>
        <fullName evidence="4">Methyltransferase domain-containing protein</fullName>
    </recommendedName>
</protein>
<dbReference type="Gene3D" id="3.40.50.150">
    <property type="entry name" value="Vaccinia Virus protein VP39"/>
    <property type="match status" value="1"/>
</dbReference>
<evidence type="ECO:0000313" key="2">
    <source>
        <dbReference type="EMBL" id="GLC52476.1"/>
    </source>
</evidence>
<evidence type="ECO:0000256" key="1">
    <source>
        <dbReference type="SAM" id="MobiDB-lite"/>
    </source>
</evidence>
<gene>
    <name evidence="2" type="primary">PLEST003314</name>
    <name evidence="2" type="ORF">PLESTB_000633500</name>
</gene>
<evidence type="ECO:0000313" key="3">
    <source>
        <dbReference type="Proteomes" id="UP001165080"/>
    </source>
</evidence>
<name>A0A9W6BJB5_9CHLO</name>
<proteinExistence type="predicted"/>
<feature type="region of interest" description="Disordered" evidence="1">
    <location>
        <begin position="219"/>
        <end position="318"/>
    </location>
</feature>
<evidence type="ECO:0008006" key="4">
    <source>
        <dbReference type="Google" id="ProtNLM"/>
    </source>
</evidence>
<dbReference type="EMBL" id="BRXU01000006">
    <property type="protein sequence ID" value="GLC52476.1"/>
    <property type="molecule type" value="Genomic_DNA"/>
</dbReference>
<keyword evidence="3" id="KW-1185">Reference proteome</keyword>
<accession>A0A9W6BJB5</accession>
<feature type="compositionally biased region" description="Acidic residues" evidence="1">
    <location>
        <begin position="256"/>
        <end position="274"/>
    </location>
</feature>
<dbReference type="CDD" id="cd02440">
    <property type="entry name" value="AdoMet_MTases"/>
    <property type="match status" value="1"/>
</dbReference>
<feature type="compositionally biased region" description="Gly residues" evidence="1">
    <location>
        <begin position="219"/>
        <end position="232"/>
    </location>
</feature>
<reference evidence="2 3" key="1">
    <citation type="journal article" date="2023" name="Commun. Biol.">
        <title>Reorganization of the ancestral sex-determining regions during the evolution of trioecy in Pleodorina starrii.</title>
        <authorList>
            <person name="Takahashi K."/>
            <person name="Suzuki S."/>
            <person name="Kawai-Toyooka H."/>
            <person name="Yamamoto K."/>
            <person name="Hamaji T."/>
            <person name="Ootsuki R."/>
            <person name="Yamaguchi H."/>
            <person name="Kawachi M."/>
            <person name="Higashiyama T."/>
            <person name="Nozaki H."/>
        </authorList>
    </citation>
    <scope>NUCLEOTIDE SEQUENCE [LARGE SCALE GENOMIC DNA]</scope>
    <source>
        <strain evidence="2 3">NIES-4479</strain>
    </source>
</reference>
<dbReference type="Proteomes" id="UP001165080">
    <property type="component" value="Unassembled WGS sequence"/>
</dbReference>
<dbReference type="InterPro" id="IPR029063">
    <property type="entry name" value="SAM-dependent_MTases_sf"/>
</dbReference>